<dbReference type="Pfam" id="PF00126">
    <property type="entry name" value="HTH_1"/>
    <property type="match status" value="1"/>
</dbReference>
<dbReference type="PROSITE" id="PS50931">
    <property type="entry name" value="HTH_LYSR"/>
    <property type="match status" value="1"/>
</dbReference>
<sequence>MDIKQVEYFVQVAQTGSFSRAAELLGMTQPALSRQVRALEVELRETLLLRNGRGVALTEPGRRLLARGREILQLMQTTQQELGAMRGEPEGRIVLGLPPSLARHITVALVERFQAELPRARVAIVEGFSSHITEWLSTGRVDMGLVYNPEPLPNLEQEPVLREELCLIGPPGAPQRAGISLAEVGRLPLVLPQRGHSFRRLMEYEALQAGVKLQVAWEVSSVPTILDMVRRGHGFAALTASAVNEGSGPDALTRTTIVEPRIRSTMCIAWSAATRRDALQLRTAELLKQLARSFAA</sequence>
<evidence type="ECO:0000256" key="1">
    <source>
        <dbReference type="ARBA" id="ARBA00009437"/>
    </source>
</evidence>
<proteinExistence type="inferred from homology"/>
<dbReference type="RefSeq" id="WP_332292639.1">
    <property type="nucleotide sequence ID" value="NZ_JAZIBG010000052.1"/>
</dbReference>
<dbReference type="GO" id="GO:0003677">
    <property type="term" value="F:DNA binding"/>
    <property type="evidence" value="ECO:0007669"/>
    <property type="project" value="UniProtKB-KW"/>
</dbReference>
<dbReference type="PANTHER" id="PTHR30419">
    <property type="entry name" value="HTH-TYPE TRANSCRIPTIONAL REGULATOR YBHD"/>
    <property type="match status" value="1"/>
</dbReference>
<dbReference type="PANTHER" id="PTHR30419:SF8">
    <property type="entry name" value="NITROGEN ASSIMILATION TRANSCRIPTIONAL ACTIVATOR-RELATED"/>
    <property type="match status" value="1"/>
</dbReference>
<keyword evidence="3" id="KW-0238">DNA-binding</keyword>
<dbReference type="InterPro" id="IPR036390">
    <property type="entry name" value="WH_DNA-bd_sf"/>
</dbReference>
<keyword evidence="2" id="KW-0805">Transcription regulation</keyword>
<dbReference type="GO" id="GO:0003700">
    <property type="term" value="F:DNA-binding transcription factor activity"/>
    <property type="evidence" value="ECO:0007669"/>
    <property type="project" value="InterPro"/>
</dbReference>
<gene>
    <name evidence="6" type="ORF">V4F39_23995</name>
</gene>
<dbReference type="InterPro" id="IPR050950">
    <property type="entry name" value="HTH-type_LysR_regulators"/>
</dbReference>
<keyword evidence="7" id="KW-1185">Reference proteome</keyword>
<feature type="domain" description="HTH lysR-type" evidence="5">
    <location>
        <begin position="1"/>
        <end position="58"/>
    </location>
</feature>
<evidence type="ECO:0000256" key="2">
    <source>
        <dbReference type="ARBA" id="ARBA00023015"/>
    </source>
</evidence>
<evidence type="ECO:0000259" key="5">
    <source>
        <dbReference type="PROSITE" id="PS50931"/>
    </source>
</evidence>
<evidence type="ECO:0000313" key="7">
    <source>
        <dbReference type="Proteomes" id="UP001336250"/>
    </source>
</evidence>
<dbReference type="AlphaFoldDB" id="A0AAW9QD43"/>
<protein>
    <submittedName>
        <fullName evidence="6">LysR family transcriptional regulator</fullName>
    </submittedName>
</protein>
<dbReference type="PRINTS" id="PR00039">
    <property type="entry name" value="HTHLYSR"/>
</dbReference>
<dbReference type="FunFam" id="1.10.10.10:FF:000001">
    <property type="entry name" value="LysR family transcriptional regulator"/>
    <property type="match status" value="1"/>
</dbReference>
<dbReference type="InterPro" id="IPR005119">
    <property type="entry name" value="LysR_subst-bd"/>
</dbReference>
<dbReference type="Gene3D" id="1.10.10.10">
    <property type="entry name" value="Winged helix-like DNA-binding domain superfamily/Winged helix DNA-binding domain"/>
    <property type="match status" value="1"/>
</dbReference>
<dbReference type="SUPFAM" id="SSF46785">
    <property type="entry name" value="Winged helix' DNA-binding domain"/>
    <property type="match status" value="1"/>
</dbReference>
<dbReference type="GO" id="GO:0005829">
    <property type="term" value="C:cytosol"/>
    <property type="evidence" value="ECO:0007669"/>
    <property type="project" value="TreeGrafter"/>
</dbReference>
<organism evidence="6 7">
    <name type="scientific">Aquincola agrisoli</name>
    <dbReference type="NCBI Taxonomy" id="3119538"/>
    <lineage>
        <taxon>Bacteria</taxon>
        <taxon>Pseudomonadati</taxon>
        <taxon>Pseudomonadota</taxon>
        <taxon>Betaproteobacteria</taxon>
        <taxon>Burkholderiales</taxon>
        <taxon>Sphaerotilaceae</taxon>
        <taxon>Aquincola</taxon>
    </lineage>
</organism>
<evidence type="ECO:0000256" key="4">
    <source>
        <dbReference type="ARBA" id="ARBA00023163"/>
    </source>
</evidence>
<keyword evidence="4" id="KW-0804">Transcription</keyword>
<name>A0AAW9QD43_9BURK</name>
<comment type="caution">
    <text evidence="6">The sequence shown here is derived from an EMBL/GenBank/DDBJ whole genome shotgun (WGS) entry which is preliminary data.</text>
</comment>
<dbReference type="Proteomes" id="UP001336250">
    <property type="component" value="Unassembled WGS sequence"/>
</dbReference>
<dbReference type="SUPFAM" id="SSF53850">
    <property type="entry name" value="Periplasmic binding protein-like II"/>
    <property type="match status" value="1"/>
</dbReference>
<comment type="similarity">
    <text evidence="1">Belongs to the LysR transcriptional regulatory family.</text>
</comment>
<accession>A0AAW9QD43</accession>
<dbReference type="EMBL" id="JAZIBG010000052">
    <property type="protein sequence ID" value="MEF7616996.1"/>
    <property type="molecule type" value="Genomic_DNA"/>
</dbReference>
<dbReference type="Pfam" id="PF03466">
    <property type="entry name" value="LysR_substrate"/>
    <property type="match status" value="1"/>
</dbReference>
<evidence type="ECO:0000313" key="6">
    <source>
        <dbReference type="EMBL" id="MEF7616996.1"/>
    </source>
</evidence>
<evidence type="ECO:0000256" key="3">
    <source>
        <dbReference type="ARBA" id="ARBA00023125"/>
    </source>
</evidence>
<reference evidence="6 7" key="1">
    <citation type="submission" date="2024-02" db="EMBL/GenBank/DDBJ databases">
        <title>Genome sequence of Aquincola sp. MAHUQ-54.</title>
        <authorList>
            <person name="Huq M.A."/>
        </authorList>
    </citation>
    <scope>NUCLEOTIDE SEQUENCE [LARGE SCALE GENOMIC DNA]</scope>
    <source>
        <strain evidence="6 7">MAHUQ-54</strain>
    </source>
</reference>
<dbReference type="InterPro" id="IPR036388">
    <property type="entry name" value="WH-like_DNA-bd_sf"/>
</dbReference>
<dbReference type="Gene3D" id="3.40.190.290">
    <property type="match status" value="1"/>
</dbReference>
<dbReference type="InterPro" id="IPR000847">
    <property type="entry name" value="LysR_HTH_N"/>
</dbReference>